<dbReference type="InterPro" id="IPR006102">
    <property type="entry name" value="Ig-like_GH2"/>
</dbReference>
<dbReference type="EMBL" id="ML996087">
    <property type="protein sequence ID" value="KAF2151591.1"/>
    <property type="molecule type" value="Genomic_DNA"/>
</dbReference>
<dbReference type="InterPro" id="IPR013783">
    <property type="entry name" value="Ig-like_fold"/>
</dbReference>
<evidence type="ECO:0000259" key="12">
    <source>
        <dbReference type="Pfam" id="PF17786"/>
    </source>
</evidence>
<dbReference type="PANTHER" id="PTHR43730:SF1">
    <property type="entry name" value="BETA-MANNOSIDASE"/>
    <property type="match status" value="1"/>
</dbReference>
<feature type="domain" description="Mannosidase Ig/CBM-like" evidence="12">
    <location>
        <begin position="675"/>
        <end position="761"/>
    </location>
</feature>
<dbReference type="FunFam" id="3.20.20.80:FF:000050">
    <property type="entry name" value="Beta-mannosidase B"/>
    <property type="match status" value="1"/>
</dbReference>
<keyword evidence="6" id="KW-0326">Glycosidase</keyword>
<keyword evidence="4 14" id="KW-0378">Hydrolase</keyword>
<dbReference type="SUPFAM" id="SSF51445">
    <property type="entry name" value="(Trans)glycosidases"/>
    <property type="match status" value="1"/>
</dbReference>
<dbReference type="InterPro" id="IPR050887">
    <property type="entry name" value="Beta-mannosidase_GH2"/>
</dbReference>
<evidence type="ECO:0000256" key="2">
    <source>
        <dbReference type="ARBA" id="ARBA00004740"/>
    </source>
</evidence>
<evidence type="ECO:0000256" key="8">
    <source>
        <dbReference type="ARBA" id="ARBA00038429"/>
    </source>
</evidence>
<protein>
    <recommendedName>
        <fullName evidence="9">Beta-mannosidase B</fullName>
        <ecNumber evidence="3">3.2.1.25</ecNumber>
    </recommendedName>
    <alternativeName>
        <fullName evidence="10">Mannanase B</fullName>
    </alternativeName>
</protein>
<evidence type="ECO:0000259" key="13">
    <source>
        <dbReference type="Pfam" id="PF22666"/>
    </source>
</evidence>
<dbReference type="EC" id="3.2.1.25" evidence="3"/>
<evidence type="ECO:0000256" key="1">
    <source>
        <dbReference type="ARBA" id="ARBA00000829"/>
    </source>
</evidence>
<comment type="catalytic activity">
    <reaction evidence="1">
        <text>Hydrolysis of terminal, non-reducing beta-D-mannose residues in beta-D-mannosides.</text>
        <dbReference type="EC" id="3.2.1.25"/>
    </reaction>
</comment>
<dbReference type="SUPFAM" id="SSF49785">
    <property type="entry name" value="Galactose-binding domain-like"/>
    <property type="match status" value="1"/>
</dbReference>
<keyword evidence="15" id="KW-1185">Reference proteome</keyword>
<dbReference type="Gene3D" id="3.20.20.80">
    <property type="entry name" value="Glycosidases"/>
    <property type="match status" value="1"/>
</dbReference>
<sequence length="832" mass="96044">MTSFRRSLLQHGWQFKDGSLADEKWTSVSSVPSVVQLDLFNAGKIPDPFEATNELDVEWIGERQWIYRLQFLAPKLDKSEEADLVLEGLDTLATVYLNRRVILKSDNMFISHRVSVKEYLLSGQDNTLTIVFDSALLRGRELEKEHTEHRFIAHNGETGRLGIRKAQYHWGWDWGPVLMTAGPWRPIALETYQSRIEDVWVVYVVDEDLTRVRGTLHALTLRPAGDLTFKLEFDGVGVVCLKGSKDDEGVFRAPFSIQRPRLWYPSGYGKQSRYTLSAELAGDHGNLHKLSKETGFRRTELVRKPDRFGESFYFRVNNLDIFCGGSCWIPADNFLPRLTADDYRQWLQCMRDGNQVMVRVWGGGIYEHDSFYSICDELGLLVWQDFMFACGSYPVWPEMLENIKREAIHNCRRLRHHPCVIIYAGNNEDYQIQEQYGLDYKQSDRPQDWLKSNFPARYIYEHMLPAVVAEETTTAYWPCSPFTGGGKPSSDLTKGDVHQWNVWHGSQEKYQRFADIGGRFNSEFGMASFPVMSTIESFVKDESELYPSSRTLDFHNKADGHERRIATYVLENFRNAADLETWVYLTQLTQSETMLYAYRDWRRQWGHSRKCGGALVWQLNDCWPCSSWAIVDYYRRKKPAYYATKRILKPVAIGIRRKHHDWSVCHARPVNTLPFDVWVMSNQAQSVKGNLEVRFVSVRFGKDTRDPLIYENIDITSNGTTEVLQDTVDSSASDPIVLAAKLFVGGECISRDFDWPQPYKYLPLAVGTLKMELDRQSLRLSTDKPIKGIVFEERDDIALIDNGIDLVPGDDRVIDLSGFKGRVDELRWKSLI</sequence>
<evidence type="ECO:0000256" key="10">
    <source>
        <dbReference type="ARBA" id="ARBA00041614"/>
    </source>
</evidence>
<dbReference type="FunFam" id="2.60.120.260:FF:000118">
    <property type="entry name" value="Beta-mannosidase B"/>
    <property type="match status" value="1"/>
</dbReference>
<dbReference type="Pfam" id="PF00703">
    <property type="entry name" value="Glyco_hydro_2"/>
    <property type="match status" value="1"/>
</dbReference>
<accession>A0A9P4IXS1</accession>
<dbReference type="InterPro" id="IPR041447">
    <property type="entry name" value="Mannosidase_ig"/>
</dbReference>
<keyword evidence="7" id="KW-0624">Polysaccharide degradation</keyword>
<dbReference type="InterPro" id="IPR017853">
    <property type="entry name" value="GH"/>
</dbReference>
<dbReference type="InterPro" id="IPR054593">
    <property type="entry name" value="Beta-mannosidase-like_N2"/>
</dbReference>
<dbReference type="GO" id="GO:0004567">
    <property type="term" value="F:beta-mannosidase activity"/>
    <property type="evidence" value="ECO:0007669"/>
    <property type="project" value="UniProtKB-EC"/>
</dbReference>
<comment type="pathway">
    <text evidence="2">Glycan metabolism; N-glycan degradation.</text>
</comment>
<evidence type="ECO:0000256" key="6">
    <source>
        <dbReference type="ARBA" id="ARBA00023295"/>
    </source>
</evidence>
<dbReference type="Pfam" id="PF17786">
    <property type="entry name" value="Mannosidase_ig"/>
    <property type="match status" value="1"/>
</dbReference>
<evidence type="ECO:0000313" key="15">
    <source>
        <dbReference type="Proteomes" id="UP000799439"/>
    </source>
</evidence>
<evidence type="ECO:0000313" key="14">
    <source>
        <dbReference type="EMBL" id="KAF2151591.1"/>
    </source>
</evidence>
<dbReference type="GO" id="GO:0000272">
    <property type="term" value="P:polysaccharide catabolic process"/>
    <property type="evidence" value="ECO:0007669"/>
    <property type="project" value="UniProtKB-KW"/>
</dbReference>
<feature type="domain" description="Beta-mannosidase-like galactose-binding" evidence="13">
    <location>
        <begin position="13"/>
        <end position="185"/>
    </location>
</feature>
<dbReference type="InterPro" id="IPR008979">
    <property type="entry name" value="Galactose-bd-like_sf"/>
</dbReference>
<dbReference type="InterPro" id="IPR036156">
    <property type="entry name" value="Beta-gal/glucu_dom_sf"/>
</dbReference>
<reference evidence="14" key="1">
    <citation type="journal article" date="2020" name="Stud. Mycol.">
        <title>101 Dothideomycetes genomes: a test case for predicting lifestyles and emergence of pathogens.</title>
        <authorList>
            <person name="Haridas S."/>
            <person name="Albert R."/>
            <person name="Binder M."/>
            <person name="Bloem J."/>
            <person name="Labutti K."/>
            <person name="Salamov A."/>
            <person name="Andreopoulos B."/>
            <person name="Baker S."/>
            <person name="Barry K."/>
            <person name="Bills G."/>
            <person name="Bluhm B."/>
            <person name="Cannon C."/>
            <person name="Castanera R."/>
            <person name="Culley D."/>
            <person name="Daum C."/>
            <person name="Ezra D."/>
            <person name="Gonzalez J."/>
            <person name="Henrissat B."/>
            <person name="Kuo A."/>
            <person name="Liang C."/>
            <person name="Lipzen A."/>
            <person name="Lutzoni F."/>
            <person name="Magnuson J."/>
            <person name="Mondo S."/>
            <person name="Nolan M."/>
            <person name="Ohm R."/>
            <person name="Pangilinan J."/>
            <person name="Park H.-J."/>
            <person name="Ramirez L."/>
            <person name="Alfaro M."/>
            <person name="Sun H."/>
            <person name="Tritt A."/>
            <person name="Yoshinaga Y."/>
            <person name="Zwiers L.-H."/>
            <person name="Turgeon B."/>
            <person name="Goodwin S."/>
            <person name="Spatafora J."/>
            <person name="Crous P."/>
            <person name="Grigoriev I."/>
        </authorList>
    </citation>
    <scope>NUCLEOTIDE SEQUENCE</scope>
    <source>
        <strain evidence="14">CBS 260.36</strain>
    </source>
</reference>
<dbReference type="PANTHER" id="PTHR43730">
    <property type="entry name" value="BETA-MANNOSIDASE"/>
    <property type="match status" value="1"/>
</dbReference>
<keyword evidence="5" id="KW-0119">Carbohydrate metabolism</keyword>
<dbReference type="AlphaFoldDB" id="A0A9P4IXS1"/>
<evidence type="ECO:0000256" key="3">
    <source>
        <dbReference type="ARBA" id="ARBA00012754"/>
    </source>
</evidence>
<dbReference type="Pfam" id="PF22666">
    <property type="entry name" value="Glyco_hydro_2_N2"/>
    <property type="match status" value="1"/>
</dbReference>
<dbReference type="GO" id="GO:0006516">
    <property type="term" value="P:glycoprotein catabolic process"/>
    <property type="evidence" value="ECO:0007669"/>
    <property type="project" value="TreeGrafter"/>
</dbReference>
<dbReference type="Gene3D" id="2.60.120.260">
    <property type="entry name" value="Galactose-binding domain-like"/>
    <property type="match status" value="1"/>
</dbReference>
<feature type="domain" description="Glycoside hydrolase family 2 immunoglobulin-like beta-sandwich" evidence="11">
    <location>
        <begin position="195"/>
        <end position="297"/>
    </location>
</feature>
<dbReference type="OrthoDB" id="2866996at2759"/>
<evidence type="ECO:0000256" key="4">
    <source>
        <dbReference type="ARBA" id="ARBA00022801"/>
    </source>
</evidence>
<evidence type="ECO:0000259" key="11">
    <source>
        <dbReference type="Pfam" id="PF00703"/>
    </source>
</evidence>
<comment type="similarity">
    <text evidence="8">Belongs to the glycosyl hydrolase 2 family. Beta-mannosidase B subfamily.</text>
</comment>
<dbReference type="Gene3D" id="2.60.40.10">
    <property type="entry name" value="Immunoglobulins"/>
    <property type="match status" value="1"/>
</dbReference>
<dbReference type="SUPFAM" id="SSF49303">
    <property type="entry name" value="beta-Galactosidase/glucuronidase domain"/>
    <property type="match status" value="1"/>
</dbReference>
<proteinExistence type="inferred from homology"/>
<gene>
    <name evidence="14" type="ORF">K461DRAFT_294495</name>
</gene>
<evidence type="ECO:0000256" key="9">
    <source>
        <dbReference type="ARBA" id="ARBA00041069"/>
    </source>
</evidence>
<comment type="caution">
    <text evidence="14">The sequence shown here is derived from an EMBL/GenBank/DDBJ whole genome shotgun (WGS) entry which is preliminary data.</text>
</comment>
<name>A0A9P4IXS1_9PEZI</name>
<organism evidence="14 15">
    <name type="scientific">Myriangium duriaei CBS 260.36</name>
    <dbReference type="NCBI Taxonomy" id="1168546"/>
    <lineage>
        <taxon>Eukaryota</taxon>
        <taxon>Fungi</taxon>
        <taxon>Dikarya</taxon>
        <taxon>Ascomycota</taxon>
        <taxon>Pezizomycotina</taxon>
        <taxon>Dothideomycetes</taxon>
        <taxon>Dothideomycetidae</taxon>
        <taxon>Myriangiales</taxon>
        <taxon>Myriangiaceae</taxon>
        <taxon>Myriangium</taxon>
    </lineage>
</organism>
<evidence type="ECO:0000256" key="7">
    <source>
        <dbReference type="ARBA" id="ARBA00023326"/>
    </source>
</evidence>
<evidence type="ECO:0000256" key="5">
    <source>
        <dbReference type="ARBA" id="ARBA00023277"/>
    </source>
</evidence>
<dbReference type="Proteomes" id="UP000799439">
    <property type="component" value="Unassembled WGS sequence"/>
</dbReference>